<name>A0A2M4B7V9_9DIPT</name>
<feature type="region of interest" description="Disordered" evidence="1">
    <location>
        <begin position="17"/>
        <end position="70"/>
    </location>
</feature>
<dbReference type="EMBL" id="GGFK01015750">
    <property type="protein sequence ID" value="MBW49071.1"/>
    <property type="molecule type" value="Transcribed_RNA"/>
</dbReference>
<dbReference type="AlphaFoldDB" id="A0A2M4B7V9"/>
<organism evidence="2">
    <name type="scientific">Anopheles triannulatus</name>
    <dbReference type="NCBI Taxonomy" id="58253"/>
    <lineage>
        <taxon>Eukaryota</taxon>
        <taxon>Metazoa</taxon>
        <taxon>Ecdysozoa</taxon>
        <taxon>Arthropoda</taxon>
        <taxon>Hexapoda</taxon>
        <taxon>Insecta</taxon>
        <taxon>Pterygota</taxon>
        <taxon>Neoptera</taxon>
        <taxon>Endopterygota</taxon>
        <taxon>Diptera</taxon>
        <taxon>Nematocera</taxon>
        <taxon>Culicoidea</taxon>
        <taxon>Culicidae</taxon>
        <taxon>Anophelinae</taxon>
        <taxon>Anopheles</taxon>
    </lineage>
</organism>
<sequence>MPTVAGVFCCWLDHGQGESVWQSSSRDSSRRWRNGMSASRPSPRNSSSPPILRSGEKMGKRPPDCASIIH</sequence>
<protein>
    <submittedName>
        <fullName evidence="2">Putative secreted protein</fullName>
    </submittedName>
</protein>
<feature type="compositionally biased region" description="Low complexity" evidence="1">
    <location>
        <begin position="37"/>
        <end position="53"/>
    </location>
</feature>
<feature type="compositionally biased region" description="Basic and acidic residues" evidence="1">
    <location>
        <begin position="54"/>
        <end position="63"/>
    </location>
</feature>
<evidence type="ECO:0000256" key="1">
    <source>
        <dbReference type="SAM" id="MobiDB-lite"/>
    </source>
</evidence>
<evidence type="ECO:0000313" key="2">
    <source>
        <dbReference type="EMBL" id="MBW49071.1"/>
    </source>
</evidence>
<reference evidence="2" key="1">
    <citation type="submission" date="2018-01" db="EMBL/GenBank/DDBJ databases">
        <title>An insight into the sialome of Amazonian anophelines.</title>
        <authorList>
            <person name="Ribeiro J.M."/>
            <person name="Scarpassa V."/>
            <person name="Calvo E."/>
        </authorList>
    </citation>
    <scope>NUCLEOTIDE SEQUENCE</scope>
    <source>
        <tissue evidence="2">Salivary glands</tissue>
    </source>
</reference>
<proteinExistence type="predicted"/>
<accession>A0A2M4B7V9</accession>